<gene>
    <name evidence="8" type="primary">LOC121111575</name>
</gene>
<evidence type="ECO:0000256" key="1">
    <source>
        <dbReference type="ARBA" id="ARBA00004167"/>
    </source>
</evidence>
<feature type="region of interest" description="Disordered" evidence="6">
    <location>
        <begin position="138"/>
        <end position="176"/>
    </location>
</feature>
<evidence type="ECO:0000313" key="8">
    <source>
        <dbReference type="Ensembl" id="ENSGALP00010032058.1"/>
    </source>
</evidence>
<dbReference type="Pfam" id="PF06783">
    <property type="entry name" value="UPF0239"/>
    <property type="match status" value="1"/>
</dbReference>
<dbReference type="InterPro" id="IPR009621">
    <property type="entry name" value="UPF0239"/>
</dbReference>
<feature type="transmembrane region" description="Helical" evidence="7">
    <location>
        <begin position="112"/>
        <end position="133"/>
    </location>
</feature>
<evidence type="ECO:0000256" key="3">
    <source>
        <dbReference type="ARBA" id="ARBA00022692"/>
    </source>
</evidence>
<dbReference type="Proteomes" id="UP000000539">
    <property type="component" value="Chromosome 10"/>
</dbReference>
<reference evidence="8" key="2">
    <citation type="submission" date="2025-08" db="UniProtKB">
        <authorList>
            <consortium name="Ensembl"/>
        </authorList>
    </citation>
    <scope>IDENTIFICATION</scope>
    <source>
        <strain evidence="8">broiler</strain>
    </source>
</reference>
<comment type="similarity">
    <text evidence="2">Belongs to the UPF0239 family.</text>
</comment>
<evidence type="ECO:0000256" key="2">
    <source>
        <dbReference type="ARBA" id="ARBA00006839"/>
    </source>
</evidence>
<feature type="compositionally biased region" description="Basic residues" evidence="6">
    <location>
        <begin position="166"/>
        <end position="176"/>
    </location>
</feature>
<keyword evidence="5 7" id="KW-0472">Membrane</keyword>
<dbReference type="PANTHER" id="PTHR14409:SF0">
    <property type="entry name" value="PROTEIN MANBAL"/>
    <property type="match status" value="1"/>
</dbReference>
<organism evidence="8 9">
    <name type="scientific">Gallus gallus</name>
    <name type="common">Chicken</name>
    <dbReference type="NCBI Taxonomy" id="9031"/>
    <lineage>
        <taxon>Eukaryota</taxon>
        <taxon>Metazoa</taxon>
        <taxon>Chordata</taxon>
        <taxon>Craniata</taxon>
        <taxon>Vertebrata</taxon>
        <taxon>Euteleostomi</taxon>
        <taxon>Archelosauria</taxon>
        <taxon>Archosauria</taxon>
        <taxon>Dinosauria</taxon>
        <taxon>Saurischia</taxon>
        <taxon>Theropoda</taxon>
        <taxon>Coelurosauria</taxon>
        <taxon>Aves</taxon>
        <taxon>Neognathae</taxon>
        <taxon>Galloanserae</taxon>
        <taxon>Galliformes</taxon>
        <taxon>Phasianidae</taxon>
        <taxon>Phasianinae</taxon>
        <taxon>Gallus</taxon>
    </lineage>
</organism>
<keyword evidence="4 7" id="KW-1133">Transmembrane helix</keyword>
<keyword evidence="3 7" id="KW-0812">Transmembrane</keyword>
<dbReference type="GO" id="GO:0016020">
    <property type="term" value="C:membrane"/>
    <property type="evidence" value="ECO:0007669"/>
    <property type="project" value="UniProtKB-SubCell"/>
</dbReference>
<name>A0A8V0ZMZ1_CHICK</name>
<dbReference type="PANTHER" id="PTHR14409">
    <property type="entry name" value="MANNOSIDASE, BETA A, LYSOSOMAL-LIKE, MANBAL PROTEIN"/>
    <property type="match status" value="1"/>
</dbReference>
<dbReference type="GeneTree" id="ENSGT00390000003422"/>
<reference evidence="8" key="3">
    <citation type="submission" date="2025-09" db="UniProtKB">
        <authorList>
            <consortium name="Ensembl"/>
        </authorList>
    </citation>
    <scope>IDENTIFICATION</scope>
    <source>
        <strain evidence="8">broiler</strain>
    </source>
</reference>
<dbReference type="Ensembl" id="ENSGALT00010053202.1">
    <property type="protein sequence ID" value="ENSGALP00010032058.1"/>
    <property type="gene ID" value="ENSGALG00010021870.1"/>
</dbReference>
<dbReference type="OrthoDB" id="9109260at2759"/>
<proteinExistence type="inferred from homology"/>
<reference evidence="8" key="1">
    <citation type="submission" date="2020-11" db="EMBL/GenBank/DDBJ databases">
        <title>Gallus gallus (Chicken) genome, bGalGal1, GRCg7b, maternal haplotype autosomes + Z &amp; W.</title>
        <authorList>
            <person name="Warren W."/>
            <person name="Formenti G."/>
            <person name="Fedrigo O."/>
            <person name="Haase B."/>
            <person name="Mountcastle J."/>
            <person name="Balacco J."/>
            <person name="Tracey A."/>
            <person name="Schneider V."/>
            <person name="Okimoto R."/>
            <person name="Cheng H."/>
            <person name="Hawken R."/>
            <person name="Howe K."/>
            <person name="Jarvis E.D."/>
        </authorList>
    </citation>
    <scope>NUCLEOTIDE SEQUENCE [LARGE SCALE GENOMIC DNA]</scope>
    <source>
        <strain evidence="8">Broiler</strain>
    </source>
</reference>
<sequence>VAEKLSWDSGEQFVTVTNFLCGHCRVGVTYCSHALTQCCSNTAHGTVCNRSAFCVLYFSSWCCTAQQQHGCEYIHEKPLSLRTVEQQAVCTMAAERHYSPPEIPEPTLMETVLHHGLFFGAIFQLLCVLAIILPVSQSRKTDSDGSGTKTWEAVKKPKASAAQLSKKPKKESKKKR</sequence>
<evidence type="ECO:0000256" key="7">
    <source>
        <dbReference type="SAM" id="Phobius"/>
    </source>
</evidence>
<evidence type="ECO:0000256" key="5">
    <source>
        <dbReference type="ARBA" id="ARBA00023136"/>
    </source>
</evidence>
<evidence type="ECO:0000256" key="6">
    <source>
        <dbReference type="SAM" id="MobiDB-lite"/>
    </source>
</evidence>
<keyword evidence="9" id="KW-1185">Reference proteome</keyword>
<accession>A0A8V0ZMZ1</accession>
<protein>
    <submittedName>
        <fullName evidence="8">Uncharacterized protein</fullName>
    </submittedName>
</protein>
<evidence type="ECO:0000313" key="9">
    <source>
        <dbReference type="Proteomes" id="UP000000539"/>
    </source>
</evidence>
<comment type="subcellular location">
    <subcellularLocation>
        <location evidence="1">Membrane</location>
        <topology evidence="1">Single-pass membrane protein</topology>
    </subcellularLocation>
</comment>
<evidence type="ECO:0000256" key="4">
    <source>
        <dbReference type="ARBA" id="ARBA00022989"/>
    </source>
</evidence>
<dbReference type="AlphaFoldDB" id="A0A8V0ZMZ1"/>